<organism evidence="3 4">
    <name type="scientific">Nocardioides kongjuensis</name>
    <dbReference type="NCBI Taxonomy" id="349522"/>
    <lineage>
        <taxon>Bacteria</taxon>
        <taxon>Bacillati</taxon>
        <taxon>Actinomycetota</taxon>
        <taxon>Actinomycetes</taxon>
        <taxon>Propionibacteriales</taxon>
        <taxon>Nocardioidaceae</taxon>
        <taxon>Nocardioides</taxon>
    </lineage>
</organism>
<keyword evidence="4" id="KW-1185">Reference proteome</keyword>
<feature type="region of interest" description="Disordered" evidence="1">
    <location>
        <begin position="1"/>
        <end position="39"/>
    </location>
</feature>
<dbReference type="EMBL" id="JACCBF010000001">
    <property type="protein sequence ID" value="NYD29227.1"/>
    <property type="molecule type" value="Genomic_DNA"/>
</dbReference>
<comment type="caution">
    <text evidence="3">The sequence shown here is derived from an EMBL/GenBank/DDBJ whole genome shotgun (WGS) entry which is preliminary data.</text>
</comment>
<evidence type="ECO:0000256" key="1">
    <source>
        <dbReference type="SAM" id="MobiDB-lite"/>
    </source>
</evidence>
<keyword evidence="2" id="KW-0472">Membrane</keyword>
<dbReference type="RefSeq" id="WP_179725623.1">
    <property type="nucleotide sequence ID" value="NZ_BAABEF010000001.1"/>
</dbReference>
<proteinExistence type="predicted"/>
<feature type="transmembrane region" description="Helical" evidence="2">
    <location>
        <begin position="53"/>
        <end position="76"/>
    </location>
</feature>
<keyword evidence="2" id="KW-0812">Transmembrane</keyword>
<protein>
    <submittedName>
        <fullName evidence="3">Uncharacterized protein</fullName>
    </submittedName>
</protein>
<evidence type="ECO:0000256" key="2">
    <source>
        <dbReference type="SAM" id="Phobius"/>
    </source>
</evidence>
<sequence>MSDQWRPYDAPGDGSPPPPPPPPPPLPTHRPYGSATYPTYDAGAERRRLRGRIGMLVVGVLVVLGGAGIGITALVVNALDDDSSSSTTTTTTRTEVHVDGTGNGSGDVDLFSTAATHAMTEALVKETGSPQVLEVILLQVQAVLTVPGEDGPRTLLWDGAALTEGGPGFSARKPFDVGDLDGAVVARLCGEQPAGCTAIAGRPLPSDNGAWLTVASPSGVRFTDLQGDKP</sequence>
<accession>A0A852R8E5</accession>
<name>A0A852R8E5_9ACTN</name>
<keyword evidence="2" id="KW-1133">Transmembrane helix</keyword>
<evidence type="ECO:0000313" key="3">
    <source>
        <dbReference type="EMBL" id="NYD29227.1"/>
    </source>
</evidence>
<evidence type="ECO:0000313" key="4">
    <source>
        <dbReference type="Proteomes" id="UP000582231"/>
    </source>
</evidence>
<dbReference type="AlphaFoldDB" id="A0A852R8E5"/>
<gene>
    <name evidence="3" type="ORF">BJ958_000773</name>
</gene>
<dbReference type="Proteomes" id="UP000582231">
    <property type="component" value="Unassembled WGS sequence"/>
</dbReference>
<reference evidence="3 4" key="1">
    <citation type="submission" date="2020-07" db="EMBL/GenBank/DDBJ databases">
        <title>Sequencing the genomes of 1000 actinobacteria strains.</title>
        <authorList>
            <person name="Klenk H.-P."/>
        </authorList>
    </citation>
    <scope>NUCLEOTIDE SEQUENCE [LARGE SCALE GENOMIC DNA]</scope>
    <source>
        <strain evidence="3 4">DSM 19082</strain>
    </source>
</reference>
<feature type="compositionally biased region" description="Pro residues" evidence="1">
    <location>
        <begin position="14"/>
        <end position="28"/>
    </location>
</feature>
<dbReference type="SUPFAM" id="SSF101447">
    <property type="entry name" value="Formin homology 2 domain (FH2 domain)"/>
    <property type="match status" value="1"/>
</dbReference>
<feature type="region of interest" description="Disordered" evidence="1">
    <location>
        <begin position="81"/>
        <end position="104"/>
    </location>
</feature>